<evidence type="ECO:0000256" key="1">
    <source>
        <dbReference type="ARBA" id="ARBA00006964"/>
    </source>
</evidence>
<feature type="binding site" evidence="4">
    <location>
        <position position="253"/>
    </location>
    <ligand>
        <name>a divalent metal cation</name>
        <dbReference type="ChEBI" id="CHEBI:60240"/>
        <label>1</label>
    </ligand>
</feature>
<protein>
    <recommendedName>
        <fullName evidence="2">GTP cyclohydrolase 1 type 2 homolog</fullName>
    </recommendedName>
</protein>
<name>A0A1G5GVM9_9FIRM</name>
<dbReference type="EMBL" id="FMUS01000010">
    <property type="protein sequence ID" value="SCY55534.1"/>
    <property type="molecule type" value="Genomic_DNA"/>
</dbReference>
<organism evidence="5 6">
    <name type="scientific">Alkaliphilus peptidifermentans DSM 18978</name>
    <dbReference type="NCBI Taxonomy" id="1120976"/>
    <lineage>
        <taxon>Bacteria</taxon>
        <taxon>Bacillati</taxon>
        <taxon>Bacillota</taxon>
        <taxon>Clostridia</taxon>
        <taxon>Peptostreptococcales</taxon>
        <taxon>Natronincolaceae</taxon>
        <taxon>Alkaliphilus</taxon>
    </lineage>
</organism>
<feature type="binding site" evidence="4">
    <location>
        <position position="124"/>
    </location>
    <ligand>
        <name>a divalent metal cation</name>
        <dbReference type="ChEBI" id="CHEBI:60240"/>
        <label>1</label>
    </ligand>
</feature>
<evidence type="ECO:0000313" key="6">
    <source>
        <dbReference type="Proteomes" id="UP000198636"/>
    </source>
</evidence>
<proteinExistence type="inferred from homology"/>
<dbReference type="STRING" id="1120976.SAMN03080606_01795"/>
<feature type="binding site" evidence="4">
    <location>
        <position position="87"/>
    </location>
    <ligand>
        <name>a divalent metal cation</name>
        <dbReference type="ChEBI" id="CHEBI:60240"/>
        <label>1</label>
    </ligand>
</feature>
<gene>
    <name evidence="5" type="ORF">SAMN03080606_01795</name>
</gene>
<dbReference type="Proteomes" id="UP000198636">
    <property type="component" value="Unassembled WGS sequence"/>
</dbReference>
<dbReference type="Gene3D" id="3.40.1390.30">
    <property type="entry name" value="NIF3 (NGG1p interacting factor 3)-like"/>
    <property type="match status" value="2"/>
</dbReference>
<dbReference type="OrthoDB" id="1755148at2"/>
<feature type="binding site" evidence="4">
    <location>
        <position position="86"/>
    </location>
    <ligand>
        <name>a divalent metal cation</name>
        <dbReference type="ChEBI" id="CHEBI:60240"/>
        <label>1</label>
    </ligand>
</feature>
<dbReference type="Pfam" id="PF01784">
    <property type="entry name" value="DUF34_NIF3"/>
    <property type="match status" value="1"/>
</dbReference>
<reference evidence="5 6" key="1">
    <citation type="submission" date="2016-10" db="EMBL/GenBank/DDBJ databases">
        <authorList>
            <person name="de Groot N.N."/>
        </authorList>
    </citation>
    <scope>NUCLEOTIDE SEQUENCE [LARGE SCALE GENOMIC DNA]</scope>
    <source>
        <strain evidence="5 6">DSM 18978</strain>
    </source>
</reference>
<evidence type="ECO:0000313" key="5">
    <source>
        <dbReference type="EMBL" id="SCY55534.1"/>
    </source>
</evidence>
<dbReference type="GO" id="GO:0016787">
    <property type="term" value="F:hydrolase activity"/>
    <property type="evidence" value="ECO:0007669"/>
    <property type="project" value="UniProtKB-KW"/>
</dbReference>
<keyword evidence="5" id="KW-0378">Hydrolase</keyword>
<feature type="binding site" evidence="4">
    <location>
        <position position="257"/>
    </location>
    <ligand>
        <name>a divalent metal cation</name>
        <dbReference type="ChEBI" id="CHEBI:60240"/>
        <label>1</label>
    </ligand>
</feature>
<dbReference type="AlphaFoldDB" id="A0A1G5GVM9"/>
<evidence type="ECO:0000256" key="2">
    <source>
        <dbReference type="ARBA" id="ARBA00022112"/>
    </source>
</evidence>
<keyword evidence="3 4" id="KW-0479">Metal-binding</keyword>
<dbReference type="PANTHER" id="PTHR13799:SF14">
    <property type="entry name" value="GTP CYCLOHYDROLASE 1 TYPE 2 HOMOLOG"/>
    <property type="match status" value="1"/>
</dbReference>
<dbReference type="InterPro" id="IPR036069">
    <property type="entry name" value="DUF34/NIF3_sf"/>
</dbReference>
<evidence type="ECO:0000256" key="3">
    <source>
        <dbReference type="ARBA" id="ARBA00022723"/>
    </source>
</evidence>
<sequence>MNKIELIQKLNEDFKIYMYHDVWTTFEDYTNKIQNYIHSDYQEYACGLMIDFADEISEVLTTTFITEDMFTFIKENNKKDILIFTHHPYYQKILDYSWQDAISDNIDTLKENRISIYVCHMALDFHPKYSTAFYLAKELMCVVEGRLSYEYKGLRGKVECEYYGRCIDDLFDKISEISSKAVFYQFNDIKPTKICCSPGGGNIIEIIRMAKDLGVDTYITGVSEFKGKNSISRNKNYFQQLENIGINIIGLGHYQTESLAMKALVEDYFKSFIDSVTYYENKYYI</sequence>
<dbReference type="RefSeq" id="WP_091542504.1">
    <property type="nucleotide sequence ID" value="NZ_FMUS01000010.1"/>
</dbReference>
<evidence type="ECO:0000256" key="4">
    <source>
        <dbReference type="PIRSR" id="PIRSR602678-1"/>
    </source>
</evidence>
<dbReference type="GO" id="GO:0046872">
    <property type="term" value="F:metal ion binding"/>
    <property type="evidence" value="ECO:0007669"/>
    <property type="project" value="UniProtKB-KW"/>
</dbReference>
<keyword evidence="6" id="KW-1185">Reference proteome</keyword>
<dbReference type="GO" id="GO:0005737">
    <property type="term" value="C:cytoplasm"/>
    <property type="evidence" value="ECO:0007669"/>
    <property type="project" value="TreeGrafter"/>
</dbReference>
<comment type="similarity">
    <text evidence="1">Belongs to the GTP cyclohydrolase I type 2/NIF3 family.</text>
</comment>
<accession>A0A1G5GVM9</accession>
<dbReference type="PANTHER" id="PTHR13799">
    <property type="entry name" value="NGG1 INTERACTING FACTOR 3"/>
    <property type="match status" value="1"/>
</dbReference>
<dbReference type="InterPro" id="IPR002678">
    <property type="entry name" value="DUF34/NIF3"/>
</dbReference>
<dbReference type="SUPFAM" id="SSF102705">
    <property type="entry name" value="NIF3 (NGG1p interacting factor 3)-like"/>
    <property type="match status" value="1"/>
</dbReference>